<keyword evidence="3" id="KW-0808">Transferase</keyword>
<dbReference type="PANTHER" id="PTHR35526:SF3">
    <property type="entry name" value="ANTI-SIGMA-F FACTOR RSBW"/>
    <property type="match status" value="1"/>
</dbReference>
<feature type="domain" description="Histidine kinase/HSP90-like ATPase" evidence="2">
    <location>
        <begin position="11"/>
        <end position="129"/>
    </location>
</feature>
<dbReference type="PANTHER" id="PTHR35526">
    <property type="entry name" value="ANTI-SIGMA-F FACTOR RSBW-RELATED"/>
    <property type="match status" value="1"/>
</dbReference>
<accession>A0A0C7IRY0</accession>
<dbReference type="InterPro" id="IPR036890">
    <property type="entry name" value="HATPase_C_sf"/>
</dbReference>
<dbReference type="GO" id="GO:0004674">
    <property type="term" value="F:protein serine/threonine kinase activity"/>
    <property type="evidence" value="ECO:0007669"/>
    <property type="project" value="UniProtKB-KW"/>
</dbReference>
<dbReference type="SUPFAM" id="SSF55874">
    <property type="entry name" value="ATPase domain of HSP90 chaperone/DNA topoisomerase II/histidine kinase"/>
    <property type="match status" value="1"/>
</dbReference>
<evidence type="ECO:0000259" key="2">
    <source>
        <dbReference type="Pfam" id="PF13581"/>
    </source>
</evidence>
<keyword evidence="3" id="KW-0418">Kinase</keyword>
<evidence type="ECO:0000256" key="1">
    <source>
        <dbReference type="ARBA" id="ARBA00022527"/>
    </source>
</evidence>
<proteinExistence type="predicted"/>
<dbReference type="CDD" id="cd16936">
    <property type="entry name" value="HATPase_RsbW-like"/>
    <property type="match status" value="1"/>
</dbReference>
<dbReference type="NCBIfam" id="NF003144">
    <property type="entry name" value="PRK04069.1"/>
    <property type="match status" value="1"/>
</dbReference>
<evidence type="ECO:0000313" key="4">
    <source>
        <dbReference type="Proteomes" id="UP000049127"/>
    </source>
</evidence>
<dbReference type="Pfam" id="PF13581">
    <property type="entry name" value="HATPase_c_2"/>
    <property type="match status" value="1"/>
</dbReference>
<keyword evidence="1" id="KW-0723">Serine/threonine-protein kinase</keyword>
<dbReference type="AlphaFoldDB" id="A0A0C7IRY0"/>
<dbReference type="Gene3D" id="3.30.565.10">
    <property type="entry name" value="Histidine kinase-like ATPase, C-terminal domain"/>
    <property type="match status" value="1"/>
</dbReference>
<sequence length="135" mass="14685">MELETIKMEVTANPEYVSIIRLTVSGIANKIGFSLDDIEDIKVAVSEACTNAIKHSLDDKFLVEFSILNNGLSIEVQDKGTGYDVDSLQEPDLANPKEGGLGLFIIKTLMDEVNTISNTDEGTTIKMTKYLGVGI</sequence>
<name>A0A0C7IRY0_PARSO</name>
<evidence type="ECO:0000313" key="3">
    <source>
        <dbReference type="EMBL" id="CEQ05466.1"/>
    </source>
</evidence>
<dbReference type="EMBL" id="CEKZ01000025">
    <property type="protein sequence ID" value="CEQ05466.1"/>
    <property type="molecule type" value="Genomic_DNA"/>
</dbReference>
<dbReference type="RefSeq" id="WP_308859723.1">
    <property type="nucleotide sequence ID" value="NZ_CDNF01000036.1"/>
</dbReference>
<organism evidence="3 4">
    <name type="scientific">Paraclostridium sordellii</name>
    <name type="common">Clostridium sordellii</name>
    <dbReference type="NCBI Taxonomy" id="1505"/>
    <lineage>
        <taxon>Bacteria</taxon>
        <taxon>Bacillati</taxon>
        <taxon>Bacillota</taxon>
        <taxon>Clostridia</taxon>
        <taxon>Peptostreptococcales</taxon>
        <taxon>Peptostreptococcaceae</taxon>
        <taxon>Paraclostridium</taxon>
    </lineage>
</organism>
<dbReference type="InterPro" id="IPR050267">
    <property type="entry name" value="Anti-sigma-factor_SerPK"/>
</dbReference>
<reference evidence="3 4" key="1">
    <citation type="submission" date="2015-01" db="EMBL/GenBank/DDBJ databases">
        <authorList>
            <person name="Aslett A.Martin."/>
            <person name="De Silva Nishadi"/>
        </authorList>
    </citation>
    <scope>NUCLEOTIDE SEQUENCE [LARGE SCALE GENOMIC DNA]</scope>
    <source>
        <strain evidence="3 4">R28058</strain>
    </source>
</reference>
<dbReference type="InterPro" id="IPR003594">
    <property type="entry name" value="HATPase_dom"/>
</dbReference>
<dbReference type="EC" id="2.7.11.1" evidence="3"/>
<gene>
    <name evidence="3" type="primary">rsbW</name>
    <name evidence="3" type="ORF">R28058_31481</name>
</gene>
<dbReference type="Proteomes" id="UP000049127">
    <property type="component" value="Unassembled WGS sequence"/>
</dbReference>
<protein>
    <submittedName>
        <fullName evidence="3">Serine-protein kinase RsbW</fullName>
        <ecNumber evidence="3">2.7.11.1</ecNumber>
    </submittedName>
</protein>